<dbReference type="InterPro" id="IPR020802">
    <property type="entry name" value="TesA-like"/>
</dbReference>
<dbReference type="InterPro" id="IPR010060">
    <property type="entry name" value="NRPS_synth"/>
</dbReference>
<feature type="domain" description="Carrier" evidence="7">
    <location>
        <begin position="1231"/>
        <end position="1308"/>
    </location>
</feature>
<evidence type="ECO:0000256" key="1">
    <source>
        <dbReference type="ARBA" id="ARBA00001957"/>
    </source>
</evidence>
<dbReference type="CDD" id="cd19540">
    <property type="entry name" value="LCL_NRPS-like"/>
    <property type="match status" value="1"/>
</dbReference>
<dbReference type="NCBIfam" id="TIGR01733">
    <property type="entry name" value="AA-adenyl-dom"/>
    <property type="match status" value="3"/>
</dbReference>
<dbReference type="SMART" id="SM00823">
    <property type="entry name" value="PKS_PP"/>
    <property type="match status" value="3"/>
</dbReference>
<dbReference type="Pfam" id="PF00668">
    <property type="entry name" value="Condensation"/>
    <property type="match status" value="5"/>
</dbReference>
<comment type="cofactor">
    <cofactor evidence="1">
        <name>pantetheine 4'-phosphate</name>
        <dbReference type="ChEBI" id="CHEBI:47942"/>
    </cofactor>
</comment>
<keyword evidence="3" id="KW-0596">Phosphopantetheine</keyword>
<dbReference type="InterPro" id="IPR023213">
    <property type="entry name" value="CAT-like_dom_sf"/>
</dbReference>
<dbReference type="InterPro" id="IPR001242">
    <property type="entry name" value="Condensation_dom"/>
</dbReference>
<dbReference type="CDD" id="cd02440">
    <property type="entry name" value="AdoMet_MTases"/>
    <property type="match status" value="1"/>
</dbReference>
<evidence type="ECO:0000256" key="6">
    <source>
        <dbReference type="ARBA" id="ARBA00023194"/>
    </source>
</evidence>
<dbReference type="InterPro" id="IPR029063">
    <property type="entry name" value="SAM-dependent_MTases_sf"/>
</dbReference>
<dbReference type="GO" id="GO:0031177">
    <property type="term" value="F:phosphopantetheine binding"/>
    <property type="evidence" value="ECO:0007669"/>
    <property type="project" value="InterPro"/>
</dbReference>
<dbReference type="RefSeq" id="WP_229581974.1">
    <property type="nucleotide sequence ID" value="NZ_CP083974.1"/>
</dbReference>
<dbReference type="InterPro" id="IPR045851">
    <property type="entry name" value="AMP-bd_C_sf"/>
</dbReference>
<gene>
    <name evidence="8" type="ORF">KUM34_012140</name>
</gene>
<feature type="domain" description="Carrier" evidence="7">
    <location>
        <begin position="2720"/>
        <end position="2794"/>
    </location>
</feature>
<dbReference type="FunFam" id="3.40.50.980:FF:000001">
    <property type="entry name" value="Non-ribosomal peptide synthetase"/>
    <property type="match status" value="2"/>
</dbReference>
<dbReference type="Gene3D" id="3.40.50.1820">
    <property type="entry name" value="alpha/beta hydrolase"/>
    <property type="match status" value="1"/>
</dbReference>
<evidence type="ECO:0000256" key="4">
    <source>
        <dbReference type="ARBA" id="ARBA00022553"/>
    </source>
</evidence>
<dbReference type="Gene3D" id="1.10.1200.10">
    <property type="entry name" value="ACP-like"/>
    <property type="match status" value="2"/>
</dbReference>
<accession>A0AA46X1V1</accession>
<evidence type="ECO:0000259" key="7">
    <source>
        <dbReference type="PROSITE" id="PS50075"/>
    </source>
</evidence>
<dbReference type="Gene3D" id="3.40.50.150">
    <property type="entry name" value="Vaccinia Virus protein VP39"/>
    <property type="match status" value="1"/>
</dbReference>
<dbReference type="Pfam" id="PF00550">
    <property type="entry name" value="PP-binding"/>
    <property type="match status" value="3"/>
</dbReference>
<dbReference type="Proteomes" id="UP001162740">
    <property type="component" value="Chromosome"/>
</dbReference>
<dbReference type="PROSITE" id="PS00012">
    <property type="entry name" value="PHOSPHOPANTETHEINE"/>
    <property type="match status" value="3"/>
</dbReference>
<dbReference type="Gene3D" id="3.30.559.10">
    <property type="entry name" value="Chloramphenicol acetyltransferase-like domain"/>
    <property type="match status" value="4"/>
</dbReference>
<dbReference type="SUPFAM" id="SSF47336">
    <property type="entry name" value="ACP-like"/>
    <property type="match status" value="3"/>
</dbReference>
<dbReference type="PANTHER" id="PTHR45527">
    <property type="entry name" value="NONRIBOSOMAL PEPTIDE SYNTHETASE"/>
    <property type="match status" value="1"/>
</dbReference>
<dbReference type="Pfam" id="PF00975">
    <property type="entry name" value="Thioesterase"/>
    <property type="match status" value="1"/>
</dbReference>
<dbReference type="InterPro" id="IPR009081">
    <property type="entry name" value="PP-bd_ACP"/>
</dbReference>
<dbReference type="SMART" id="SM00824">
    <property type="entry name" value="PKS_TE"/>
    <property type="match status" value="1"/>
</dbReference>
<dbReference type="InterPro" id="IPR029058">
    <property type="entry name" value="AB_hydrolase_fold"/>
</dbReference>
<dbReference type="FunFam" id="1.10.1200.10:FF:000005">
    <property type="entry name" value="Nonribosomal peptide synthetase 1"/>
    <property type="match status" value="2"/>
</dbReference>
<dbReference type="SUPFAM" id="SSF53474">
    <property type="entry name" value="alpha/beta-Hydrolases"/>
    <property type="match status" value="1"/>
</dbReference>
<sequence length="4584" mass="493640">MATPVVGAAQNSDDERAGAFPLTPAQYGIWLAQQLVPDVPFVIAQYVEFRGELDLDLLKWASTTAGREFGTAFLRLVDVDGRPCQVVDRDLDVPTEVIDLRDEHDPEKVAEEWLRRDAEAPIDLMADRLCRIVVLRTGDAGYLVYVKAHHIALDGFGAMIIVRRGAELYSRALASRSSGRDEIPTPDKPPADLRTLYEKDRQYRASKRFVADREYWSERVRDLPEADTTEVPPAVRTLTAETDLSAAADACLAGSPAMRDASSAAVVLAAAACFFSRRSGRYDVLVNIPVSARTTAELRRSAGMLVNVVPLRIRVDPNEPVEDLVRRMQVELVGALRHQACGLDDIRRATSERVSRFSVPLVNVMLFDQQPVLGDIVGTPHVLSRGPVGDRLITVHRRSAPAGTVIEFRANPNRYEENEIQAQCICFTEILEQFVAADPRTPVGSIHPPSAGAAAPRYRRNTVLDHWRRILAGAPTPPALTPAGGRTGGVGSAPVWEQFVHPLGSALRRASAGCADDCFPMLQAATAILLARSTGTDDVVLGFPVPAGTTPVRTVLPLRIRVRPDASFRDLLEGISRGTRDALAHADVPAVALLEALAPTRNGSHAPLFRVTVEGRGDADREVENAVLGDVGLRIDLERPRSGDGAGRESTSADVLRIRYATDAYTAPTVERIARRLERILLAVEEDPEIRVGDIDLLDAAERTALVPVTGPPPVTERLLPEILTDAALRTPAATAVSCGETRIDYRELDERSNRLARMLIERGAGPERFVAIGMARSVDSIVSIWAVAKTGAAFVPVDPAYPPARIEYMLRDCGAVLGLTTTGERPLLPGTVPWTVVDDPEVVTETTRYSAAPVADADRCAPARADQPAYLIYTSGSTGHPKGVVVTHRGLANLVAHTRTLADADARVRHGTSPSFDLAVLELLVAFGSAAHLVIGPPDASAGDDLARALRAERITHFCTTPAVLATIDPVDAEKLSFVSVGGEDCPAWLVERWAPGRRMVNGYGPSEITVQMSSDELVPGRPVTAGTLGPGFRAVVLDARLNPVPTGVIGELYPAGPALARGYHRRPGTTATRFVADPFGPPGSRMYRTGDLVRWSTGGGDSPDDDNTAAAPDLRLIYAGRADLQVKVRGRRIELGEVEAALLRHPDVERAAAVVRRETGSDRVVAYVVPRTGTVPDAEAIRDALAAELPDFMVPAVVVPLAAMPITANGKLDRAALPAPERRGVLHRPPRKGLERTLVWIFADVLHLSPDRVGVDDNFFELGGDSLSATGVVAGIRSALHVETSIRMLFEAPTIAELVPRLADCGIARTPLMPRRRPDRIPLSYAQSRLWFIHRYEGPSPTYNIPMAARLTGRVDVDAMRAAFADVVVRHESLRTVFEESDGIAFQRILPIEQTSLLLPVRAVPADEEQPAVSAEARRTFDLSTDIPVRATLLRTGSDDHVLVLVLHHIAGDGASMVPLVRDMLLAYAARSAGTEPRWDPLPVQYADYALWQRDVLGDEGEPGSILHRQFSYWREELAGVPECLPLPLDRPRPAVQSFRGGRVEFTIPAQLRLAADELAAEHGATASMVFQSALVVLLHEFGAGDDITIGGPVAGRTDEALTDLVGFFVNTWVLRVNDITGRWTLADVLDRVRTKALAAYENQDAPFERLVELLAPARSTAHHPLFQVAFALQNNPLPNLDHPDIHVEMLPVATEVARFDLYISVSERASTDDDGMLVSIEYASDLFEHDTVERFANRYLRVLDAFVRSPHRRVDGVELLDRSERDLLLVAWSGPAATTADLTVPAMLAERVAATPDAPALTGVVGRWTYRDLDARANRLARLLVDLGVGPESVVVVALDRSPALVVALLAVSAAGGAYLPLDPAYPSERTAFVLADAAPRVLITDSRFTSCADPAVAVILDETGRPTSHDLPDDARPLTDVDRNAPLRPSNTAYTIYTSGSTGVPKGVAVTHRNLVHLIEHGWTESRPRRRMSLVSSPGFDASVYEIWPALIGGTELVLAPSCLLDPSTVAHMISEHGVTTMFVPTPLFHALADPAVVPARMWDGVDQVVTAGDVLSPDVARRFHESHPSTLLVNAYGPTETTVCATMYLVGDAFARGERVSVPIGTPIPGITVFVLDAGLLPVPPGVPGELYIAGDGVSRGYPGRPATTAARFVASPFGGPGERMYRTGDIVRWILSKSGADPECAGGHLEFVGRCDDQVKVRGFRVEPGEIEAVLGAHPAVARAAVVVRDTPGPHETGRLVAYVVLDREQTLLADPTRAIGTVERWRAVYDDVYSTPPQEDTGDTGAFAGWNATDTGQPIPVEQMRDWRDAAVRAVRRLRPRRLLEIGVGSGLLLRELAPDCAEYWGTDFSAPTIETLRSAVRSQPWADRVTLRTQPAHATEGLPQRYFDTVVLNSVIQYFPDAAYLLEVLRKILPLLAPGGSVHLGDVRNQALLPYFAAAVELARADGTETADTIRERVRRATLSERELLLAPEFFAGLAGRLPGITGADIELGRMRTANELGLYRYSVVLHIGTGPRSLADVPCRSWAGFGTLAALADHLRTDRPDALRVSGVPHTALRSVIAAATALDAMPGHALVPEPDPRPRSGGIGPADFDRLGAELGYRVAVTWSQEPGSMEVVVLRDDPDGGVDTALTDVYRPADDIGSLARYVNDPAAEERLDDVRRFVRERLPDYMVPAAFVHMADLPVTVHGKLDRRALPVPEVATRSDSYIAPTTDTERSLARVFADVLGVDRVGTQDSFFALGGDSIMSIQLVARAKAAGLVFSPRDVFEHRTVAALAMAVTPAGPTASMLEELPGDGVGDVPLTPILRWLVERGRTYPGFCQSVSVPLPDRLREADLLAALQAVVDRHDMLRARLHAVPGVADDLRLETRPIGSVSASSILRCVRVDDPTGPEFFAIAAAEHAAATGRLDPGRGVMLQAVRFDAGSASRLLLVAHHAVIDGVSWRILLGDLAAAAARLEHGLAPDPAPTGTSMRRWAHGLVEVARRGTRTHELPFWVSTLSGPDPLLGTRVVDPAVDVGATVDTVTVEVPAPTTAALLTVLPAAFHGNVMDGLLAALAGAVVAQRADRGIDLTQVLVGLEGHGREEQAVPGADLSRTIGWFTTAYPVRLDLTGIDVEAVACGGTAAGTAIKTVKEQLRAVPDHGIGYGMLRYLDDEGRAALEPLPTPELTFNFHGRSTTPDAVTDIEFGGGLDPAQPVPAVISVNAMVVHTADGPVLRADLAYPTGVIARPEVSDLAERWRRMLSGLARHVAEPGTGGRTPSDLPLVPMTQERLDELERRYPGFEDVWPLTPLQHGFLFHALRNDSIDAYTVQLTLHLGGVVDPRRLRRAVAAMSARHPNLRVNFVFDGESPPVQVVQASVELPLRERDLTDPDPDARAAELVRLQAEDRTQRFDTAAGPLVRLSLIRMGPDDHRLVFTNHHILLDGWSAPLLLKELLVLYGTDADTGALPPVRPYRDYVRWLVQQDPAPARDAWSRYLAGPDRPTLVAPEAEQASVQALSEETARALDPVDTRRLEGFVRDHGLTVGTVVQVAWGIVVAKLTSQCDVVFGSTVSGRPADVDGVEEMIGLFVNTVPVRVRLDPYETLAALVERIRAERTALLDRHHLGLTEIQQVAGPAAGFDTLTVFESYPIDRAALSDAVDIAGMQVRDVTGHDAGHYPLTLIAHVDDSLRLRLSYRPDLFDRVAAETILSQVARVLEVVVGRPQVPLGRLRLFGDEVPVVSAPGSACTRTWREILDDWMSGSPEAVAVVDAGRQWTYAELDARVERLAQLLVVRGAVPETTVVVAMRRSFLRVAAMLAVVRAGAVYVPVDPDQPRDRVTAMIRTVAPLCVLVDGPEPAVPDEMSVVPVRDVDLDGGPATPVSDVHRRAPVRAGNRAPVRADNAAYVIFTSGSTGTPKGVTVTHRGIAELVDRISTIADGDSRVAQSMLPVFDASLLETIVAFSAGARLVVVPPGIATGDDLERVLADEEVTHLYTTPAVLATLDRDALPALTFVSVGGEACPPSLAETWAHGRHMVNGYGPSEATVMSNLLDPLVPGGNLTVGPPMPGFDEYLLDSYLQPVAGRAVGELYLTGPGLARGYAGQPGLTATRFVADPLGVPGRRMYRTGDLMRWVRTAAGLEPVYVGRSDFQIQLRGLRIELEEVEAVLLRHGAVAQAVVVVRDDGSGDRLVGYVVPTGVVPVEAPEILHFAATRLPRYMVPAVIVVLPGLPVTPSGKVDRSALPAAAPVGAAYRAPRTPSEGVVARAFASVLERDRVGIDDNFFDLGGNSLAATAVASKLRSELGREVPLSLVFLDPTPAGLADRLDEPPATAAPTTGMFDVLIPLRGHGHRPPVFCVHPAIGLSWVYAGLLRYLPDRPVYGLQLPYLSGGSLDATPAELAHRYVEELRVVQPEGPYTVLGWSQGGLIAHHMGVELRAAGETVDLVVLDYYPLERERRAHAHAELLAGLGIELPGAEPDEVTSDQLLDAVNRGLGHETGLSAADLERILTAYAQVHRAAPALDLRRFDGDLLFVAAARSLGTGDGASPALWRPWVSGTITDHTIDCDHLEMMTPAVLAVLGPILAGYLAAGS</sequence>
<evidence type="ECO:0000313" key="9">
    <source>
        <dbReference type="Proteomes" id="UP001162740"/>
    </source>
</evidence>
<dbReference type="GO" id="GO:0009403">
    <property type="term" value="P:toxin biosynthetic process"/>
    <property type="evidence" value="ECO:0007669"/>
    <property type="project" value="UniProtKB-ARBA"/>
</dbReference>
<dbReference type="InterPro" id="IPR013217">
    <property type="entry name" value="Methyltransf_12"/>
</dbReference>
<dbReference type="SUPFAM" id="SSF53335">
    <property type="entry name" value="S-adenosyl-L-methionine-dependent methyltransferases"/>
    <property type="match status" value="1"/>
</dbReference>
<dbReference type="NCBIfam" id="TIGR01720">
    <property type="entry name" value="NRPS-para261"/>
    <property type="match status" value="1"/>
</dbReference>
<dbReference type="PROSITE" id="PS00455">
    <property type="entry name" value="AMP_BINDING"/>
    <property type="match status" value="2"/>
</dbReference>
<dbReference type="Pfam" id="PF13193">
    <property type="entry name" value="AMP-binding_C"/>
    <property type="match status" value="3"/>
</dbReference>
<dbReference type="CDD" id="cd19543">
    <property type="entry name" value="DCL_NRPS"/>
    <property type="match status" value="1"/>
</dbReference>
<comment type="similarity">
    <text evidence="2">Belongs to the ATP-dependent AMP-binding enzyme family.</text>
</comment>
<dbReference type="InterPro" id="IPR006162">
    <property type="entry name" value="Ppantetheine_attach_site"/>
</dbReference>
<keyword evidence="4" id="KW-0597">Phosphoprotein</keyword>
<dbReference type="NCBIfam" id="NF003417">
    <property type="entry name" value="PRK04813.1"/>
    <property type="match status" value="4"/>
</dbReference>
<evidence type="ECO:0000256" key="5">
    <source>
        <dbReference type="ARBA" id="ARBA00022737"/>
    </source>
</evidence>
<dbReference type="GO" id="GO:0017000">
    <property type="term" value="P:antibiotic biosynthetic process"/>
    <property type="evidence" value="ECO:0007669"/>
    <property type="project" value="UniProtKB-KW"/>
</dbReference>
<dbReference type="SUPFAM" id="SSF56801">
    <property type="entry name" value="Acetyl-CoA synthetase-like"/>
    <property type="match status" value="3"/>
</dbReference>
<keyword evidence="6" id="KW-0045">Antibiotic biosynthesis</keyword>
<protein>
    <submittedName>
        <fullName evidence="8">Amino acid adenylation domain-containing protein</fullName>
    </submittedName>
</protein>
<dbReference type="GO" id="GO:0005829">
    <property type="term" value="C:cytosol"/>
    <property type="evidence" value="ECO:0007669"/>
    <property type="project" value="TreeGrafter"/>
</dbReference>
<keyword evidence="5" id="KW-0677">Repeat</keyword>
<feature type="domain" description="Carrier" evidence="7">
    <location>
        <begin position="4247"/>
        <end position="4322"/>
    </location>
</feature>
<dbReference type="EMBL" id="CP083974">
    <property type="protein sequence ID" value="UZF47341.1"/>
    <property type="molecule type" value="Genomic_DNA"/>
</dbReference>
<dbReference type="GO" id="GO:0003824">
    <property type="term" value="F:catalytic activity"/>
    <property type="evidence" value="ECO:0007669"/>
    <property type="project" value="InterPro"/>
</dbReference>
<dbReference type="Gene3D" id="3.30.559.30">
    <property type="entry name" value="Nonribosomal peptide synthetase, condensation domain"/>
    <property type="match status" value="5"/>
</dbReference>
<dbReference type="InterPro" id="IPR000873">
    <property type="entry name" value="AMP-dep_synth/lig_dom"/>
</dbReference>
<evidence type="ECO:0000256" key="3">
    <source>
        <dbReference type="ARBA" id="ARBA00022450"/>
    </source>
</evidence>
<dbReference type="InterPro" id="IPR036736">
    <property type="entry name" value="ACP-like_sf"/>
</dbReference>
<dbReference type="InterPro" id="IPR001031">
    <property type="entry name" value="Thioesterase"/>
</dbReference>
<dbReference type="Pfam" id="PF00501">
    <property type="entry name" value="AMP-binding"/>
    <property type="match status" value="3"/>
</dbReference>
<dbReference type="InterPro" id="IPR020806">
    <property type="entry name" value="PKS_PP-bd"/>
</dbReference>
<dbReference type="SUPFAM" id="SSF52777">
    <property type="entry name" value="CoA-dependent acyltransferases"/>
    <property type="match status" value="9"/>
</dbReference>
<dbReference type="InterPro" id="IPR010071">
    <property type="entry name" value="AA_adenyl_dom"/>
</dbReference>
<name>A0AA46X1V1_RHORH</name>
<dbReference type="PANTHER" id="PTHR45527:SF1">
    <property type="entry name" value="FATTY ACID SYNTHASE"/>
    <property type="match status" value="1"/>
</dbReference>
<evidence type="ECO:0000313" key="8">
    <source>
        <dbReference type="EMBL" id="UZF47341.1"/>
    </source>
</evidence>
<dbReference type="PROSITE" id="PS50075">
    <property type="entry name" value="CARRIER"/>
    <property type="match status" value="3"/>
</dbReference>
<dbReference type="GO" id="GO:0043041">
    <property type="term" value="P:amino acid activation for nonribosomal peptide biosynthetic process"/>
    <property type="evidence" value="ECO:0007669"/>
    <property type="project" value="TreeGrafter"/>
</dbReference>
<reference evidence="8 9" key="1">
    <citation type="journal article" date="2021" name="Front. Microbiol.">
        <title>Bacterial Transformation of Aromatic Monomers in Softwood Black Liquor.</title>
        <authorList>
            <person name="Navas L.E."/>
            <person name="Dexter G."/>
            <person name="Liu J."/>
            <person name="Levy-Booth D."/>
            <person name="Cho M."/>
            <person name="Jang S.K."/>
            <person name="Mansfield S.D."/>
            <person name="Renneckar S."/>
            <person name="Mohn W.W."/>
            <person name="Eltis L.D."/>
        </authorList>
    </citation>
    <scope>NUCLEOTIDE SEQUENCE [LARGE SCALE GENOMIC DNA]</scope>
    <source>
        <strain evidence="8 9">GD02</strain>
    </source>
</reference>
<dbReference type="GO" id="GO:0008610">
    <property type="term" value="P:lipid biosynthetic process"/>
    <property type="evidence" value="ECO:0007669"/>
    <property type="project" value="UniProtKB-ARBA"/>
</dbReference>
<dbReference type="Gene3D" id="3.40.50.980">
    <property type="match status" value="6"/>
</dbReference>
<dbReference type="InterPro" id="IPR020845">
    <property type="entry name" value="AMP-binding_CS"/>
</dbReference>
<evidence type="ECO:0000256" key="2">
    <source>
        <dbReference type="ARBA" id="ARBA00006432"/>
    </source>
</evidence>
<organism evidence="8 9">
    <name type="scientific">Rhodococcus rhodochrous</name>
    <dbReference type="NCBI Taxonomy" id="1829"/>
    <lineage>
        <taxon>Bacteria</taxon>
        <taxon>Bacillati</taxon>
        <taxon>Actinomycetota</taxon>
        <taxon>Actinomycetes</taxon>
        <taxon>Mycobacteriales</taxon>
        <taxon>Nocardiaceae</taxon>
        <taxon>Rhodococcus</taxon>
    </lineage>
</organism>
<proteinExistence type="inferred from homology"/>
<dbReference type="FunFam" id="3.30.300.30:FF:000010">
    <property type="entry name" value="Enterobactin synthetase component F"/>
    <property type="match status" value="1"/>
</dbReference>
<dbReference type="Gene3D" id="3.30.300.30">
    <property type="match status" value="4"/>
</dbReference>
<dbReference type="Gene3D" id="2.30.38.10">
    <property type="entry name" value="Luciferase, Domain 3"/>
    <property type="match status" value="3"/>
</dbReference>
<dbReference type="Pfam" id="PF08242">
    <property type="entry name" value="Methyltransf_12"/>
    <property type="match status" value="1"/>
</dbReference>
<dbReference type="InterPro" id="IPR025110">
    <property type="entry name" value="AMP-bd_C"/>
</dbReference>